<dbReference type="Proteomes" id="UP001501126">
    <property type="component" value="Unassembled WGS sequence"/>
</dbReference>
<dbReference type="InterPro" id="IPR001623">
    <property type="entry name" value="DnaJ_domain"/>
</dbReference>
<keyword evidence="1" id="KW-0812">Transmembrane</keyword>
<dbReference type="EMBL" id="BAAAFH010000011">
    <property type="protein sequence ID" value="GAA0875727.1"/>
    <property type="molecule type" value="Genomic_DNA"/>
</dbReference>
<dbReference type="PROSITE" id="PS50076">
    <property type="entry name" value="DNAJ_2"/>
    <property type="match status" value="1"/>
</dbReference>
<evidence type="ECO:0000313" key="3">
    <source>
        <dbReference type="EMBL" id="GAA0875727.1"/>
    </source>
</evidence>
<name>A0ABP3Y446_9FLAO</name>
<dbReference type="InterPro" id="IPR036869">
    <property type="entry name" value="J_dom_sf"/>
</dbReference>
<feature type="transmembrane region" description="Helical" evidence="1">
    <location>
        <begin position="7"/>
        <end position="33"/>
    </location>
</feature>
<reference evidence="4" key="1">
    <citation type="journal article" date="2019" name="Int. J. Syst. Evol. Microbiol.">
        <title>The Global Catalogue of Microorganisms (GCM) 10K type strain sequencing project: providing services to taxonomists for standard genome sequencing and annotation.</title>
        <authorList>
            <consortium name="The Broad Institute Genomics Platform"/>
            <consortium name="The Broad Institute Genome Sequencing Center for Infectious Disease"/>
            <person name="Wu L."/>
            <person name="Ma J."/>
        </authorList>
    </citation>
    <scope>NUCLEOTIDE SEQUENCE [LARGE SCALE GENOMIC DNA]</scope>
    <source>
        <strain evidence="4">JCM 16083</strain>
    </source>
</reference>
<dbReference type="InterPro" id="IPR050817">
    <property type="entry name" value="DjlA_DnaK_co-chaperone"/>
</dbReference>
<dbReference type="Gene3D" id="1.10.287.110">
    <property type="entry name" value="DnaJ domain"/>
    <property type="match status" value="1"/>
</dbReference>
<gene>
    <name evidence="3" type="primary">djlA</name>
    <name evidence="3" type="ORF">GCM10009118_21360</name>
</gene>
<sequence length="258" mass="29617">MKGFYKFIFAGVGFLVTQSIFGALAGFILGYLLDSAEEVTEATRGRYQQGYRNPEDVFRYYQQRTATSDFSAVLMALSAAVMKADGKVMKAELEYVKQFFRRQFGPAFDKDDLQTLKQFVQSEHIPLQDICNDLLMRTTPEVRVQLLHYLFGIAHSDGKVSQVELGVIERISVFMRIPGYEFERLKSMFFRDESSDYKILGVPENATNDEIKKAYRKLAVEYHPDKVAHMGEEYQTGAKEKFQAVQDAYENIKRARGI</sequence>
<organism evidence="3 4">
    <name type="scientific">Wandonia haliotis</name>
    <dbReference type="NCBI Taxonomy" id="574963"/>
    <lineage>
        <taxon>Bacteria</taxon>
        <taxon>Pseudomonadati</taxon>
        <taxon>Bacteroidota</taxon>
        <taxon>Flavobacteriia</taxon>
        <taxon>Flavobacteriales</taxon>
        <taxon>Crocinitomicaceae</taxon>
        <taxon>Wandonia</taxon>
    </lineage>
</organism>
<dbReference type="RefSeq" id="WP_343787517.1">
    <property type="nucleotide sequence ID" value="NZ_BAAAFH010000011.1"/>
</dbReference>
<dbReference type="PRINTS" id="PR00625">
    <property type="entry name" value="JDOMAIN"/>
</dbReference>
<keyword evidence="4" id="KW-1185">Reference proteome</keyword>
<dbReference type="Gene3D" id="1.10.3680.10">
    <property type="entry name" value="TerB-like"/>
    <property type="match status" value="1"/>
</dbReference>
<comment type="caution">
    <text evidence="3">The sequence shown here is derived from an EMBL/GenBank/DDBJ whole genome shotgun (WGS) entry which is preliminary data.</text>
</comment>
<dbReference type="CDD" id="cd06257">
    <property type="entry name" value="DnaJ"/>
    <property type="match status" value="1"/>
</dbReference>
<keyword evidence="1" id="KW-0472">Membrane</keyword>
<feature type="domain" description="J" evidence="2">
    <location>
        <begin position="195"/>
        <end position="257"/>
    </location>
</feature>
<dbReference type="PANTHER" id="PTHR24074">
    <property type="entry name" value="CO-CHAPERONE PROTEIN DJLA"/>
    <property type="match status" value="1"/>
</dbReference>
<evidence type="ECO:0000259" key="2">
    <source>
        <dbReference type="PROSITE" id="PS50076"/>
    </source>
</evidence>
<dbReference type="SUPFAM" id="SSF46565">
    <property type="entry name" value="Chaperone J-domain"/>
    <property type="match status" value="1"/>
</dbReference>
<dbReference type="InterPro" id="IPR007791">
    <property type="entry name" value="DjlA_N"/>
</dbReference>
<keyword evidence="1" id="KW-1133">Transmembrane helix</keyword>
<accession>A0ABP3Y446</accession>
<evidence type="ECO:0000256" key="1">
    <source>
        <dbReference type="SAM" id="Phobius"/>
    </source>
</evidence>
<dbReference type="Pfam" id="PF00226">
    <property type="entry name" value="DnaJ"/>
    <property type="match status" value="1"/>
</dbReference>
<evidence type="ECO:0000313" key="4">
    <source>
        <dbReference type="Proteomes" id="UP001501126"/>
    </source>
</evidence>
<dbReference type="InterPro" id="IPR029024">
    <property type="entry name" value="TerB-like"/>
</dbReference>
<proteinExistence type="predicted"/>
<protein>
    <submittedName>
        <fullName evidence="3">Co-chaperone DjlA</fullName>
    </submittedName>
</protein>
<dbReference type="SMART" id="SM00271">
    <property type="entry name" value="DnaJ"/>
    <property type="match status" value="1"/>
</dbReference>
<dbReference type="Pfam" id="PF05099">
    <property type="entry name" value="TerB"/>
    <property type="match status" value="1"/>
</dbReference>